<dbReference type="PANTHER" id="PTHR10430:SF16">
    <property type="entry name" value="PEROXIREDOXIN-5, MITOCHONDRIAL"/>
    <property type="match status" value="1"/>
</dbReference>
<gene>
    <name evidence="6" type="ORF">DC366_01300</name>
</gene>
<dbReference type="EMBL" id="QCYH01000001">
    <property type="protein sequence ID" value="PVA11630.1"/>
    <property type="molecule type" value="Genomic_DNA"/>
</dbReference>
<name>A0A2T7GB23_9RHOB</name>
<dbReference type="AlphaFoldDB" id="A0A2T7GB23"/>
<reference evidence="6 7" key="1">
    <citation type="submission" date="2018-04" db="EMBL/GenBank/DDBJ databases">
        <title>Pelagivirga bohaiensis gen. nov., sp. nov., a bacterium isolated from the Bohai Sea.</title>
        <authorList>
            <person name="Ji X."/>
        </authorList>
    </citation>
    <scope>NUCLEOTIDE SEQUENCE [LARGE SCALE GENOMIC DNA]</scope>
    <source>
        <strain evidence="6 7">BH-SD19</strain>
    </source>
</reference>
<dbReference type="GO" id="GO:0042744">
    <property type="term" value="P:hydrogen peroxide catabolic process"/>
    <property type="evidence" value="ECO:0007669"/>
    <property type="project" value="TreeGrafter"/>
</dbReference>
<evidence type="ECO:0000256" key="2">
    <source>
        <dbReference type="ARBA" id="ARBA00023002"/>
    </source>
</evidence>
<dbReference type="Proteomes" id="UP000244446">
    <property type="component" value="Unassembled WGS sequence"/>
</dbReference>
<dbReference type="RefSeq" id="WP_108690375.1">
    <property type="nucleotide sequence ID" value="NZ_QCYH01000001.1"/>
</dbReference>
<dbReference type="GO" id="GO:0008379">
    <property type="term" value="F:thioredoxin peroxidase activity"/>
    <property type="evidence" value="ECO:0007669"/>
    <property type="project" value="InterPro"/>
</dbReference>
<keyword evidence="4" id="KW-0049">Antioxidant</keyword>
<dbReference type="InterPro" id="IPR013740">
    <property type="entry name" value="Redoxin"/>
</dbReference>
<keyword evidence="2 4" id="KW-0560">Oxidoreductase</keyword>
<dbReference type="OrthoDB" id="9800621at2"/>
<dbReference type="GO" id="GO:0034599">
    <property type="term" value="P:cellular response to oxidative stress"/>
    <property type="evidence" value="ECO:0007669"/>
    <property type="project" value="InterPro"/>
</dbReference>
<dbReference type="EC" id="1.11.1.27" evidence="4"/>
<dbReference type="CDD" id="cd03013">
    <property type="entry name" value="PRX5_like"/>
    <property type="match status" value="1"/>
</dbReference>
<dbReference type="Pfam" id="PF08534">
    <property type="entry name" value="Redoxin"/>
    <property type="match status" value="1"/>
</dbReference>
<dbReference type="InterPro" id="IPR037944">
    <property type="entry name" value="PRX5-like"/>
</dbReference>
<evidence type="ECO:0000259" key="5">
    <source>
        <dbReference type="PROSITE" id="PS51352"/>
    </source>
</evidence>
<comment type="similarity">
    <text evidence="4">Belongs to the peroxiredoxin family. Prx5 subfamily.</text>
</comment>
<evidence type="ECO:0000313" key="7">
    <source>
        <dbReference type="Proteomes" id="UP000244446"/>
    </source>
</evidence>
<keyword evidence="7" id="KW-1185">Reference proteome</keyword>
<dbReference type="GO" id="GO:0045454">
    <property type="term" value="P:cell redox homeostasis"/>
    <property type="evidence" value="ECO:0007669"/>
    <property type="project" value="TreeGrafter"/>
</dbReference>
<evidence type="ECO:0000256" key="1">
    <source>
        <dbReference type="ARBA" id="ARBA00022559"/>
    </source>
</evidence>
<comment type="function">
    <text evidence="4">Thiol-specific peroxidase that catalyzes the reduction of hydrogen peroxide and organic hydroperoxides to water and alcohols, respectively. Plays a role in cell protection against oxidative stress by detoxifying peroxides.</text>
</comment>
<dbReference type="InterPro" id="IPR013766">
    <property type="entry name" value="Thioredoxin_domain"/>
</dbReference>
<sequence>MKTGLRLPEVTFRTRVRDESIGGDNPFRWEDRTTGDYFAGKRVILFSLPGAFTPTCSTYQLPGFEKNADAFAELGVDDIYCMSVNDSFVMNKWAEGQNLAKVKVIPDGSGEFTDKLGMLVAKDNLGFGKRSWRYAAIINDGVIEAWFEEPGRCDNHPEDPYGESSPENVLSWLRGEAARSAAE</sequence>
<keyword evidence="4" id="KW-0676">Redox-active center</keyword>
<evidence type="ECO:0000313" key="6">
    <source>
        <dbReference type="EMBL" id="PVA11630.1"/>
    </source>
</evidence>
<proteinExistence type="inferred from homology"/>
<comment type="catalytic activity">
    <reaction evidence="4">
        <text>a hydroperoxide + 2 glutathione = an alcohol + glutathione disulfide + H2O</text>
        <dbReference type="Rhea" id="RHEA:62632"/>
        <dbReference type="ChEBI" id="CHEBI:15377"/>
        <dbReference type="ChEBI" id="CHEBI:30879"/>
        <dbReference type="ChEBI" id="CHEBI:35924"/>
        <dbReference type="ChEBI" id="CHEBI:57925"/>
        <dbReference type="ChEBI" id="CHEBI:58297"/>
        <dbReference type="EC" id="1.11.1.27"/>
    </reaction>
</comment>
<dbReference type="GO" id="GO:0005737">
    <property type="term" value="C:cytoplasm"/>
    <property type="evidence" value="ECO:0007669"/>
    <property type="project" value="TreeGrafter"/>
</dbReference>
<feature type="domain" description="Thioredoxin" evidence="5">
    <location>
        <begin position="1"/>
        <end position="178"/>
    </location>
</feature>
<feature type="active site" description="Cysteine sulfenic acid (-SOH) intermediate" evidence="3">
    <location>
        <position position="56"/>
    </location>
</feature>
<evidence type="ECO:0000256" key="4">
    <source>
        <dbReference type="RuleBase" id="RU366011"/>
    </source>
</evidence>
<dbReference type="PANTHER" id="PTHR10430">
    <property type="entry name" value="PEROXIREDOXIN"/>
    <property type="match status" value="1"/>
</dbReference>
<comment type="caution">
    <text evidence="6">The sequence shown here is derived from an EMBL/GenBank/DDBJ whole genome shotgun (WGS) entry which is preliminary data.</text>
</comment>
<dbReference type="InterPro" id="IPR036249">
    <property type="entry name" value="Thioredoxin-like_sf"/>
</dbReference>
<dbReference type="SUPFAM" id="SSF52833">
    <property type="entry name" value="Thioredoxin-like"/>
    <property type="match status" value="1"/>
</dbReference>
<organism evidence="6 7">
    <name type="scientific">Pelagivirga sediminicola</name>
    <dbReference type="NCBI Taxonomy" id="2170575"/>
    <lineage>
        <taxon>Bacteria</taxon>
        <taxon>Pseudomonadati</taxon>
        <taxon>Pseudomonadota</taxon>
        <taxon>Alphaproteobacteria</taxon>
        <taxon>Rhodobacterales</taxon>
        <taxon>Paracoccaceae</taxon>
        <taxon>Pelagivirga</taxon>
    </lineage>
</organism>
<accession>A0A2T7GB23</accession>
<evidence type="ECO:0000256" key="3">
    <source>
        <dbReference type="PIRSR" id="PIRSR637944-1"/>
    </source>
</evidence>
<protein>
    <recommendedName>
        <fullName evidence="4">Glutathione-dependent peroxiredoxin</fullName>
        <ecNumber evidence="4">1.11.1.27</ecNumber>
    </recommendedName>
</protein>
<keyword evidence="1 4" id="KW-0575">Peroxidase</keyword>
<dbReference type="Gene3D" id="3.40.30.10">
    <property type="entry name" value="Glutaredoxin"/>
    <property type="match status" value="1"/>
</dbReference>
<dbReference type="PROSITE" id="PS51352">
    <property type="entry name" value="THIOREDOXIN_2"/>
    <property type="match status" value="1"/>
</dbReference>